<dbReference type="SUPFAM" id="SSF54211">
    <property type="entry name" value="Ribosomal protein S5 domain 2-like"/>
    <property type="match status" value="1"/>
</dbReference>
<proteinExistence type="inferred from homology"/>
<evidence type="ECO:0000256" key="6">
    <source>
        <dbReference type="HAMAP-Rule" id="MF_00061"/>
    </source>
</evidence>
<dbReference type="InterPro" id="IPR020568">
    <property type="entry name" value="Ribosomal_Su5_D2-typ_SF"/>
</dbReference>
<accession>W0DG19</accession>
<dbReference type="GO" id="GO:0016114">
    <property type="term" value="P:terpenoid biosynthetic process"/>
    <property type="evidence" value="ECO:0007669"/>
    <property type="project" value="UniProtKB-UniRule"/>
</dbReference>
<keyword evidence="2 6" id="KW-0808">Transferase</keyword>
<dbReference type="InterPro" id="IPR036554">
    <property type="entry name" value="GHMP_kinase_C_sf"/>
</dbReference>
<comment type="pathway">
    <text evidence="6">Isoprenoid biosynthesis; isopentenyl diphosphate biosynthesis via DXP pathway; isopentenyl diphosphate from 1-deoxy-D-xylulose 5-phosphate: step 3/6.</text>
</comment>
<dbReference type="UniPathway" id="UPA00056">
    <property type="reaction ID" value="UER00094"/>
</dbReference>
<dbReference type="NCBIfam" id="TIGR00154">
    <property type="entry name" value="ispE"/>
    <property type="match status" value="1"/>
</dbReference>
<feature type="binding site" evidence="6">
    <location>
        <begin position="88"/>
        <end position="98"/>
    </location>
    <ligand>
        <name>ATP</name>
        <dbReference type="ChEBI" id="CHEBI:30616"/>
    </ligand>
</feature>
<dbReference type="InterPro" id="IPR006204">
    <property type="entry name" value="GHMP_kinase_N_dom"/>
</dbReference>
<dbReference type="Gene3D" id="3.30.70.890">
    <property type="entry name" value="GHMP kinase, C-terminal domain"/>
    <property type="match status" value="1"/>
</dbReference>
<reference evidence="8 9" key="1">
    <citation type="submission" date="2013-12" db="EMBL/GenBank/DDBJ databases">
        <authorList>
            <consortium name="DOE Joint Genome Institute"/>
            <person name="Eisen J."/>
            <person name="Huntemann M."/>
            <person name="Han J."/>
            <person name="Chen A."/>
            <person name="Kyrpides N."/>
            <person name="Mavromatis K."/>
            <person name="Markowitz V."/>
            <person name="Palaniappan K."/>
            <person name="Ivanova N."/>
            <person name="Schaumberg A."/>
            <person name="Pati A."/>
            <person name="Liolios K."/>
            <person name="Nordberg H.P."/>
            <person name="Cantor M.N."/>
            <person name="Hua S.X."/>
            <person name="Woyke T."/>
        </authorList>
    </citation>
    <scope>NUCLEOTIDE SEQUENCE [LARGE SCALE GENOMIC DNA]</scope>
    <source>
        <strain evidence="8 9">DSM 23557</strain>
    </source>
</reference>
<feature type="active site" evidence="6">
    <location>
        <position position="8"/>
    </location>
</feature>
<evidence type="ECO:0000256" key="1">
    <source>
        <dbReference type="ARBA" id="ARBA00017473"/>
    </source>
</evidence>
<dbReference type="PANTHER" id="PTHR43527">
    <property type="entry name" value="4-DIPHOSPHOCYTIDYL-2-C-METHYL-D-ERYTHRITOL KINASE, CHLOROPLASTIC"/>
    <property type="match status" value="1"/>
</dbReference>
<evidence type="ECO:0000256" key="4">
    <source>
        <dbReference type="ARBA" id="ARBA00022777"/>
    </source>
</evidence>
<comment type="catalytic activity">
    <reaction evidence="6">
        <text>4-CDP-2-C-methyl-D-erythritol + ATP = 4-CDP-2-C-methyl-D-erythritol 2-phosphate + ADP + H(+)</text>
        <dbReference type="Rhea" id="RHEA:18437"/>
        <dbReference type="ChEBI" id="CHEBI:15378"/>
        <dbReference type="ChEBI" id="CHEBI:30616"/>
        <dbReference type="ChEBI" id="CHEBI:57823"/>
        <dbReference type="ChEBI" id="CHEBI:57919"/>
        <dbReference type="ChEBI" id="CHEBI:456216"/>
        <dbReference type="EC" id="2.7.1.148"/>
    </reaction>
</comment>
<protein>
    <recommendedName>
        <fullName evidence="1 6">4-diphosphocytidyl-2-C-methyl-D-erythritol kinase</fullName>
        <shortName evidence="6">CMK</shortName>
        <ecNumber evidence="6">2.7.1.148</ecNumber>
    </recommendedName>
    <alternativeName>
        <fullName evidence="6">4-(cytidine-5'-diphospho)-2-C-methyl-D-erythritol kinase</fullName>
    </alternativeName>
</protein>
<dbReference type="STRING" id="75906.THERU_03095"/>
<evidence type="ECO:0000259" key="7">
    <source>
        <dbReference type="Pfam" id="PF00288"/>
    </source>
</evidence>
<dbReference type="EMBL" id="CP007028">
    <property type="protein sequence ID" value="AHE95830.1"/>
    <property type="molecule type" value="Genomic_DNA"/>
</dbReference>
<comment type="similarity">
    <text evidence="6">Belongs to the GHMP kinase family. IspE subfamily.</text>
</comment>
<keyword evidence="4 6" id="KW-0418">Kinase</keyword>
<dbReference type="HAMAP" id="MF_00061">
    <property type="entry name" value="IspE"/>
    <property type="match status" value="1"/>
</dbReference>
<dbReference type="InterPro" id="IPR004424">
    <property type="entry name" value="IspE"/>
</dbReference>
<dbReference type="AntiFam" id="ANF00013">
    <property type="entry name" value="tRNA translation"/>
</dbReference>
<dbReference type="eggNOG" id="COG1947">
    <property type="taxonomic scope" value="Bacteria"/>
</dbReference>
<dbReference type="GO" id="GO:0050515">
    <property type="term" value="F:4-(cytidine 5'-diphospho)-2-C-methyl-D-erythritol kinase activity"/>
    <property type="evidence" value="ECO:0007669"/>
    <property type="project" value="UniProtKB-UniRule"/>
</dbReference>
<feature type="active site" evidence="6">
    <location>
        <position position="130"/>
    </location>
</feature>
<keyword evidence="6" id="KW-0414">Isoprene biosynthesis</keyword>
<dbReference type="KEGG" id="trd:THERU_03095"/>
<evidence type="ECO:0000313" key="9">
    <source>
        <dbReference type="Proteomes" id="UP000018914"/>
    </source>
</evidence>
<dbReference type="AlphaFoldDB" id="W0DG19"/>
<evidence type="ECO:0000313" key="8">
    <source>
        <dbReference type="EMBL" id="AHE95830.1"/>
    </source>
</evidence>
<dbReference type="EC" id="2.7.1.148" evidence="6"/>
<evidence type="ECO:0000256" key="5">
    <source>
        <dbReference type="ARBA" id="ARBA00022840"/>
    </source>
</evidence>
<gene>
    <name evidence="6" type="primary">ispE</name>
    <name evidence="8" type="ORF">THERU_03095</name>
</gene>
<dbReference type="InterPro" id="IPR014721">
    <property type="entry name" value="Ribsml_uS5_D2-typ_fold_subgr"/>
</dbReference>
<dbReference type="PIRSF" id="PIRSF010376">
    <property type="entry name" value="IspE"/>
    <property type="match status" value="1"/>
</dbReference>
<dbReference type="PANTHER" id="PTHR43527:SF2">
    <property type="entry name" value="4-DIPHOSPHOCYTIDYL-2-C-METHYL-D-ERYTHRITOL KINASE, CHLOROPLASTIC"/>
    <property type="match status" value="1"/>
</dbReference>
<evidence type="ECO:0000256" key="3">
    <source>
        <dbReference type="ARBA" id="ARBA00022741"/>
    </source>
</evidence>
<name>W0DG19_9AQUI</name>
<dbReference type="GO" id="GO:0019288">
    <property type="term" value="P:isopentenyl diphosphate biosynthetic process, methylerythritol 4-phosphate pathway"/>
    <property type="evidence" value="ECO:0007669"/>
    <property type="project" value="UniProtKB-UniRule"/>
</dbReference>
<dbReference type="Gene3D" id="3.30.230.10">
    <property type="match status" value="1"/>
</dbReference>
<sequence>MELLSPAKLNLGLWLLGKRQDNYHEIFTIFQAINLFDRIEILEKGPLRVETSKGIPQEENLVYKALRLMERALGTDLEVQVYIEKVIPIGGGLGGGSSNVATVLMGVNKLLGEPLSFEELKAIASAVSSDAVFFLYGGSAVGTGRGEKIQPIDLPKFKFVVIYPGVAVSTKKIYSLVGEKQLTPNLDRDKIIDCLVRGELEVLENRLGELCAEEVPQVGEVVRFLRSVGKRPLVSGSGSCVFFVGELEEDLRRACQLRGWQVYEVESLGCSSTGRAPDFGSGGSWFESRHPSFPLP</sequence>
<keyword evidence="9" id="KW-1185">Reference proteome</keyword>
<feature type="domain" description="GHMP kinase N-terminal" evidence="7">
    <location>
        <begin position="60"/>
        <end position="138"/>
    </location>
</feature>
<dbReference type="HOGENOM" id="CLU_053057_2_0_0"/>
<dbReference type="Proteomes" id="UP000018914">
    <property type="component" value="Chromosome"/>
</dbReference>
<keyword evidence="3 6" id="KW-0547">Nucleotide-binding</keyword>
<dbReference type="SUPFAM" id="SSF55060">
    <property type="entry name" value="GHMP Kinase, C-terminal domain"/>
    <property type="match status" value="1"/>
</dbReference>
<dbReference type="Pfam" id="PF00288">
    <property type="entry name" value="GHMP_kinases_N"/>
    <property type="match status" value="1"/>
</dbReference>
<keyword evidence="5 6" id="KW-0067">ATP-binding</keyword>
<comment type="function">
    <text evidence="6">Catalyzes the phosphorylation of the position 2 hydroxy group of 4-diphosphocytidyl-2C-methyl-D-erythritol.</text>
</comment>
<evidence type="ECO:0000256" key="2">
    <source>
        <dbReference type="ARBA" id="ARBA00022679"/>
    </source>
</evidence>
<dbReference type="GO" id="GO:0005524">
    <property type="term" value="F:ATP binding"/>
    <property type="evidence" value="ECO:0007669"/>
    <property type="project" value="UniProtKB-UniRule"/>
</dbReference>
<organism evidence="9">
    <name type="scientific">Thermocrinis ruber</name>
    <dbReference type="NCBI Taxonomy" id="75906"/>
    <lineage>
        <taxon>Bacteria</taxon>
        <taxon>Pseudomonadati</taxon>
        <taxon>Aquificota</taxon>
        <taxon>Aquificia</taxon>
        <taxon>Aquificales</taxon>
        <taxon>Aquificaceae</taxon>
        <taxon>Thermocrinis</taxon>
    </lineage>
</organism>